<dbReference type="EMBL" id="JAATJS010000002">
    <property type="protein sequence ID" value="NIX76031.1"/>
    <property type="molecule type" value="Genomic_DNA"/>
</dbReference>
<evidence type="ECO:0000313" key="3">
    <source>
        <dbReference type="Proteomes" id="UP000707352"/>
    </source>
</evidence>
<proteinExistence type="predicted"/>
<gene>
    <name evidence="2" type="ORF">HB375_05310</name>
</gene>
<evidence type="ECO:0000313" key="2">
    <source>
        <dbReference type="EMBL" id="NIX76031.1"/>
    </source>
</evidence>
<keyword evidence="1" id="KW-0812">Transmembrane</keyword>
<keyword evidence="3" id="KW-1185">Reference proteome</keyword>
<feature type="transmembrane region" description="Helical" evidence="1">
    <location>
        <begin position="50"/>
        <end position="72"/>
    </location>
</feature>
<comment type="caution">
    <text evidence="2">The sequence shown here is derived from an EMBL/GenBank/DDBJ whole genome shotgun (WGS) entry which is preliminary data.</text>
</comment>
<evidence type="ECO:0000256" key="1">
    <source>
        <dbReference type="SAM" id="Phobius"/>
    </source>
</evidence>
<dbReference type="Proteomes" id="UP000707352">
    <property type="component" value="Unassembled WGS sequence"/>
</dbReference>
<organism evidence="2 3">
    <name type="scientific">Microvirga terricola</name>
    <dbReference type="NCBI Taxonomy" id="2719797"/>
    <lineage>
        <taxon>Bacteria</taxon>
        <taxon>Pseudomonadati</taxon>
        <taxon>Pseudomonadota</taxon>
        <taxon>Alphaproteobacteria</taxon>
        <taxon>Hyphomicrobiales</taxon>
        <taxon>Methylobacteriaceae</taxon>
        <taxon>Microvirga</taxon>
    </lineage>
</organism>
<keyword evidence="1" id="KW-1133">Transmembrane helix</keyword>
<accession>A0ABX0V9Q0</accession>
<keyword evidence="1" id="KW-0472">Membrane</keyword>
<dbReference type="RefSeq" id="WP_167671941.1">
    <property type="nucleotide sequence ID" value="NZ_JAATJS010000002.1"/>
</dbReference>
<name>A0ABX0V9Q0_9HYPH</name>
<reference evidence="2 3" key="1">
    <citation type="submission" date="2020-03" db="EMBL/GenBank/DDBJ databases">
        <title>The genome sequence of Microvirga sp. c23x22.</title>
        <authorList>
            <person name="Zhang X."/>
        </authorList>
    </citation>
    <scope>NUCLEOTIDE SEQUENCE [LARGE SCALE GENOMIC DNA]</scope>
    <source>
        <strain evidence="3">c23x22</strain>
    </source>
</reference>
<feature type="transmembrane region" description="Helical" evidence="1">
    <location>
        <begin position="84"/>
        <end position="104"/>
    </location>
</feature>
<sequence>MRNAIAKLSDDPLGPAAIADDLFKWTIHWKRTIMKKDNHGYGKVSLITPALHVISMLSINVLVVLVALNLGASSLLDLDFREGLYFFSEIYMIALLAIFSLVFLLNDLPGAILVKLAVWIGFKSFGSKRSANWRAKLNRSGRSRSFASRLVSWLDGYSDLRGFSDQEKLPNWRYN</sequence>
<protein>
    <submittedName>
        <fullName evidence="2">Uncharacterized protein</fullName>
    </submittedName>
</protein>